<protein>
    <recommendedName>
        <fullName evidence="3">Transposase</fullName>
    </recommendedName>
</protein>
<accession>U4QJ92</accession>
<dbReference type="KEGG" id="tae:TepiRe1_1675"/>
<evidence type="ECO:0000313" key="2">
    <source>
        <dbReference type="Proteomes" id="UP000010802"/>
    </source>
</evidence>
<dbReference type="HOGENOM" id="CLU_204865_0_0_9"/>
<evidence type="ECO:0000313" key="1">
    <source>
        <dbReference type="EMBL" id="CDI40780.1"/>
    </source>
</evidence>
<dbReference type="Proteomes" id="UP000010802">
    <property type="component" value="Chromosome"/>
</dbReference>
<name>U4QJ92_TEPAE</name>
<reference evidence="2" key="1">
    <citation type="journal article" date="2013" name="Genome Announc.">
        <title>First genome sequence of a syntrophic acetate-oxidizing bacterium, Tepidanaerobacter acetatoxydans strain Re1.</title>
        <authorList>
            <person name="Manzoor S."/>
            <person name="Bongcam-Rudloff E."/>
            <person name="Schnurer A."/>
            <person name="Muller B."/>
        </authorList>
    </citation>
    <scope>NUCLEOTIDE SEQUENCE [LARGE SCALE GENOMIC DNA]</scope>
    <source>
        <strain evidence="2">Re1</strain>
    </source>
</reference>
<keyword evidence="2" id="KW-1185">Reference proteome</keyword>
<proteinExistence type="predicted"/>
<organism evidence="1 2">
    <name type="scientific">Tepidanaerobacter acetatoxydans (strain DSM 21804 / JCM 16047 / Re1)</name>
    <dbReference type="NCBI Taxonomy" id="1209989"/>
    <lineage>
        <taxon>Bacteria</taxon>
        <taxon>Bacillati</taxon>
        <taxon>Bacillota</taxon>
        <taxon>Clostridia</taxon>
        <taxon>Thermosediminibacterales</taxon>
        <taxon>Tepidanaerobacteraceae</taxon>
        <taxon>Tepidanaerobacter</taxon>
    </lineage>
</organism>
<sequence>MSDITWIQAFHLLMQVFVDTVTDKLFLTSEQLDQLMETFMAALPKELKKRLQLCA</sequence>
<dbReference type="AlphaFoldDB" id="U4QJ92"/>
<gene>
    <name evidence="1" type="ordered locus">TEPIRE1_1675</name>
</gene>
<evidence type="ECO:0008006" key="3">
    <source>
        <dbReference type="Google" id="ProtNLM"/>
    </source>
</evidence>
<dbReference type="EMBL" id="HF563609">
    <property type="protein sequence ID" value="CDI40780.1"/>
    <property type="molecule type" value="Genomic_DNA"/>
</dbReference>